<dbReference type="RefSeq" id="WP_030003610.1">
    <property type="nucleotide sequence ID" value="NC_022538.1"/>
</dbReference>
<organism evidence="9 10">
    <name type="scientific">Alteracholeplasma palmae (strain ATCC 49389 / J233)</name>
    <name type="common">Acholeplasma palmae</name>
    <dbReference type="NCBI Taxonomy" id="1318466"/>
    <lineage>
        <taxon>Bacteria</taxon>
        <taxon>Bacillati</taxon>
        <taxon>Mycoplasmatota</taxon>
        <taxon>Mollicutes</taxon>
        <taxon>Acholeplasmatales</taxon>
        <taxon>Acholeplasmataceae</taxon>
        <taxon>Acholeplasma</taxon>
    </lineage>
</organism>
<evidence type="ECO:0000256" key="5">
    <source>
        <dbReference type="ARBA" id="ARBA00022989"/>
    </source>
</evidence>
<evidence type="ECO:0000256" key="4">
    <source>
        <dbReference type="ARBA" id="ARBA00022801"/>
    </source>
</evidence>
<comment type="subcellular location">
    <subcellularLocation>
        <location evidence="1">Membrane</location>
        <topology evidence="1">Multi-pass membrane protein</topology>
    </subcellularLocation>
</comment>
<evidence type="ECO:0000256" key="3">
    <source>
        <dbReference type="ARBA" id="ARBA00022692"/>
    </source>
</evidence>
<keyword evidence="6 7" id="KW-0472">Membrane</keyword>
<evidence type="ECO:0000256" key="2">
    <source>
        <dbReference type="ARBA" id="ARBA00009045"/>
    </source>
</evidence>
<dbReference type="SUPFAM" id="SSF144091">
    <property type="entry name" value="Rhomboid-like"/>
    <property type="match status" value="1"/>
</dbReference>
<feature type="transmembrane region" description="Helical" evidence="7">
    <location>
        <begin position="103"/>
        <end position="122"/>
    </location>
</feature>
<gene>
    <name evidence="9" type="ORF">BN85411490</name>
</gene>
<feature type="transmembrane region" description="Helical" evidence="7">
    <location>
        <begin position="12"/>
        <end position="30"/>
    </location>
</feature>
<keyword evidence="5 7" id="KW-1133">Transmembrane helix</keyword>
<proteinExistence type="inferred from homology"/>
<dbReference type="InterPro" id="IPR035952">
    <property type="entry name" value="Rhomboid-like_sf"/>
</dbReference>
<evidence type="ECO:0000313" key="10">
    <source>
        <dbReference type="Proteomes" id="UP000032740"/>
    </source>
</evidence>
<protein>
    <recommendedName>
        <fullName evidence="8">Peptidase S54 rhomboid domain-containing protein</fullName>
    </recommendedName>
</protein>
<dbReference type="PANTHER" id="PTHR43731:SF14">
    <property type="entry name" value="PRESENILIN-ASSOCIATED RHOMBOID-LIKE PROTEIN, MITOCHONDRIAL"/>
    <property type="match status" value="1"/>
</dbReference>
<evidence type="ECO:0000256" key="1">
    <source>
        <dbReference type="ARBA" id="ARBA00004141"/>
    </source>
</evidence>
<name>U4KS50_ALTPJ</name>
<dbReference type="KEGG" id="apal:BN85411490"/>
<dbReference type="HOGENOM" id="CLU_055068_3_0_14"/>
<dbReference type="InterPro" id="IPR022764">
    <property type="entry name" value="Peptidase_S54_rhomboid_dom"/>
</dbReference>
<sequence length="199" mass="22535">MNKKYFSVTNLLCRLFILIFIIDFFVFTYPNTEIFSIDHLIYGNNWGVLTQNGRLINVSEMNNEYYRLLTSIFLHAGIPHLLVNVVALYFIGNELEKRVSMRVYLSIFIFGGLLASSVTMFFTNGSVGASGSIYVLIGFLIFICVKEKNTLKSFSILFYIILILYLIIPNLSLTTALIAHSVGLVFGVVSAFLLDIVKR</sequence>
<comment type="similarity">
    <text evidence="2">Belongs to the peptidase S54 family.</text>
</comment>
<dbReference type="OrthoDB" id="9813074at2"/>
<evidence type="ECO:0000256" key="6">
    <source>
        <dbReference type="ARBA" id="ARBA00023136"/>
    </source>
</evidence>
<keyword evidence="4" id="KW-0378">Hydrolase</keyword>
<dbReference type="PANTHER" id="PTHR43731">
    <property type="entry name" value="RHOMBOID PROTEASE"/>
    <property type="match status" value="1"/>
</dbReference>
<keyword evidence="3 7" id="KW-0812">Transmembrane</keyword>
<accession>U4KS50</accession>
<dbReference type="Proteomes" id="UP000032740">
    <property type="component" value="Chromosome"/>
</dbReference>
<dbReference type="GO" id="GO:0004252">
    <property type="term" value="F:serine-type endopeptidase activity"/>
    <property type="evidence" value="ECO:0007669"/>
    <property type="project" value="InterPro"/>
</dbReference>
<evidence type="ECO:0000256" key="7">
    <source>
        <dbReference type="SAM" id="Phobius"/>
    </source>
</evidence>
<dbReference type="InterPro" id="IPR050925">
    <property type="entry name" value="Rhomboid_protease_S54"/>
</dbReference>
<dbReference type="STRING" id="1318466.BN85411490"/>
<feature type="transmembrane region" description="Helical" evidence="7">
    <location>
        <begin position="128"/>
        <end position="145"/>
    </location>
</feature>
<dbReference type="EMBL" id="FO681347">
    <property type="protein sequence ID" value="CCV64726.1"/>
    <property type="molecule type" value="Genomic_DNA"/>
</dbReference>
<feature type="domain" description="Peptidase S54 rhomboid" evidence="8">
    <location>
        <begin position="63"/>
        <end position="194"/>
    </location>
</feature>
<evidence type="ECO:0000259" key="8">
    <source>
        <dbReference type="Pfam" id="PF01694"/>
    </source>
</evidence>
<reference evidence="9 10" key="1">
    <citation type="journal article" date="2013" name="J. Mol. Microbiol. Biotechnol.">
        <title>Analysis of the Complete Genomes of Acholeplasma brassicae , A. palmae and A. laidlawii and Their Comparison to the Obligate Parasites from ' Candidatus Phytoplasma'.</title>
        <authorList>
            <person name="Kube M."/>
            <person name="Siewert C."/>
            <person name="Migdoll A.M."/>
            <person name="Duduk B."/>
            <person name="Holz S."/>
            <person name="Rabus R."/>
            <person name="Seemuller E."/>
            <person name="Mitrovic J."/>
            <person name="Muller I."/>
            <person name="Buttner C."/>
            <person name="Reinhardt R."/>
        </authorList>
    </citation>
    <scope>NUCLEOTIDE SEQUENCE [LARGE SCALE GENOMIC DNA]</scope>
    <source>
        <strain evidence="9 10">J233</strain>
    </source>
</reference>
<dbReference type="GO" id="GO:0016020">
    <property type="term" value="C:membrane"/>
    <property type="evidence" value="ECO:0007669"/>
    <property type="project" value="UniProtKB-SubCell"/>
</dbReference>
<feature type="transmembrane region" description="Helical" evidence="7">
    <location>
        <begin position="154"/>
        <end position="171"/>
    </location>
</feature>
<dbReference type="Gene3D" id="1.20.1540.10">
    <property type="entry name" value="Rhomboid-like"/>
    <property type="match status" value="1"/>
</dbReference>
<feature type="transmembrane region" description="Helical" evidence="7">
    <location>
        <begin position="177"/>
        <end position="197"/>
    </location>
</feature>
<dbReference type="Pfam" id="PF01694">
    <property type="entry name" value="Rhomboid"/>
    <property type="match status" value="1"/>
</dbReference>
<dbReference type="AlphaFoldDB" id="U4KS50"/>
<feature type="transmembrane region" description="Helical" evidence="7">
    <location>
        <begin position="68"/>
        <end position="91"/>
    </location>
</feature>
<keyword evidence="10" id="KW-1185">Reference proteome</keyword>
<evidence type="ECO:0000313" key="9">
    <source>
        <dbReference type="EMBL" id="CCV64726.1"/>
    </source>
</evidence>